<keyword evidence="3" id="KW-1185">Reference proteome</keyword>
<name>A0A1G5E2D0_9FIRM</name>
<dbReference type="OrthoDB" id="2063291at2"/>
<dbReference type="Proteomes" id="UP000198636">
    <property type="component" value="Unassembled WGS sequence"/>
</dbReference>
<sequence length="278" mass="32145">MIRKYGIRAHDLGILTPEQILNKLDELKLDGVQLAPVKVFDTIKRHEMFMEGDFSSFVCQLFKECQKEILMLGCYLNHAHPDSEQQRHFLDISKGYINIAALNNIKCVGTESFTLNANGKPHKEDHSQVGYNHFIKQLEPLIAYAEERQVDFAIEPAVHHIIYDIKTMTKLIHDIGSKRVKVIFDPVNLMTQELKVDQRRFFETFFEAFDNRISMVHVKDFAYLGHEKQMLTAGQGELDYGYLHQMIKKSQQAIDVMLEGVSPELTLSAIRNMKQLDF</sequence>
<dbReference type="SUPFAM" id="SSF51658">
    <property type="entry name" value="Xylose isomerase-like"/>
    <property type="match status" value="1"/>
</dbReference>
<feature type="domain" description="Xylose isomerase-like TIM barrel" evidence="1">
    <location>
        <begin position="24"/>
        <end position="268"/>
    </location>
</feature>
<dbReference type="InterPro" id="IPR036237">
    <property type="entry name" value="Xyl_isomerase-like_sf"/>
</dbReference>
<dbReference type="Pfam" id="PF01261">
    <property type="entry name" value="AP_endonuc_2"/>
    <property type="match status" value="1"/>
</dbReference>
<evidence type="ECO:0000313" key="2">
    <source>
        <dbReference type="EMBL" id="SCY21142.1"/>
    </source>
</evidence>
<dbReference type="GO" id="GO:0016853">
    <property type="term" value="F:isomerase activity"/>
    <property type="evidence" value="ECO:0007669"/>
    <property type="project" value="UniProtKB-KW"/>
</dbReference>
<dbReference type="STRING" id="1120976.SAMN03080606_01026"/>
<dbReference type="InterPro" id="IPR050312">
    <property type="entry name" value="IolE/XylAMocC-like"/>
</dbReference>
<dbReference type="PANTHER" id="PTHR12110:SF21">
    <property type="entry name" value="XYLOSE ISOMERASE-LIKE TIM BARREL DOMAIN-CONTAINING PROTEIN"/>
    <property type="match status" value="1"/>
</dbReference>
<accession>A0A1G5E2D0</accession>
<dbReference type="RefSeq" id="WP_091540756.1">
    <property type="nucleotide sequence ID" value="NZ_FMUS01000005.1"/>
</dbReference>
<evidence type="ECO:0000313" key="3">
    <source>
        <dbReference type="Proteomes" id="UP000198636"/>
    </source>
</evidence>
<dbReference type="InterPro" id="IPR013022">
    <property type="entry name" value="Xyl_isomerase-like_TIM-brl"/>
</dbReference>
<gene>
    <name evidence="2" type="ORF">SAMN03080606_01026</name>
</gene>
<dbReference type="Gene3D" id="3.20.20.150">
    <property type="entry name" value="Divalent-metal-dependent TIM barrel enzymes"/>
    <property type="match status" value="1"/>
</dbReference>
<protein>
    <submittedName>
        <fullName evidence="2">Sugar phosphate isomerase/epimerase</fullName>
    </submittedName>
</protein>
<keyword evidence="2" id="KW-0413">Isomerase</keyword>
<evidence type="ECO:0000259" key="1">
    <source>
        <dbReference type="Pfam" id="PF01261"/>
    </source>
</evidence>
<dbReference type="AlphaFoldDB" id="A0A1G5E2D0"/>
<dbReference type="PANTHER" id="PTHR12110">
    <property type="entry name" value="HYDROXYPYRUVATE ISOMERASE"/>
    <property type="match status" value="1"/>
</dbReference>
<organism evidence="2 3">
    <name type="scientific">Alkaliphilus peptidifermentans DSM 18978</name>
    <dbReference type="NCBI Taxonomy" id="1120976"/>
    <lineage>
        <taxon>Bacteria</taxon>
        <taxon>Bacillati</taxon>
        <taxon>Bacillota</taxon>
        <taxon>Clostridia</taxon>
        <taxon>Peptostreptococcales</taxon>
        <taxon>Natronincolaceae</taxon>
        <taxon>Alkaliphilus</taxon>
    </lineage>
</organism>
<dbReference type="EMBL" id="FMUS01000005">
    <property type="protein sequence ID" value="SCY21142.1"/>
    <property type="molecule type" value="Genomic_DNA"/>
</dbReference>
<reference evidence="2 3" key="1">
    <citation type="submission" date="2016-10" db="EMBL/GenBank/DDBJ databases">
        <authorList>
            <person name="de Groot N.N."/>
        </authorList>
    </citation>
    <scope>NUCLEOTIDE SEQUENCE [LARGE SCALE GENOMIC DNA]</scope>
    <source>
        <strain evidence="2 3">DSM 18978</strain>
    </source>
</reference>
<proteinExistence type="predicted"/>